<dbReference type="InterPro" id="IPR031248">
    <property type="entry name" value="RNF213"/>
</dbReference>
<gene>
    <name evidence="2" type="primary">LOC102740678</name>
</gene>
<protein>
    <submittedName>
        <fullName evidence="2">E3 ubiquitin-protein ligase RNF213-like</fullName>
    </submittedName>
</protein>
<dbReference type="AlphaFoldDB" id="A0A2U3XR78"/>
<keyword evidence="1" id="KW-1185">Reference proteome</keyword>
<dbReference type="PANTHER" id="PTHR22605:SF16">
    <property type="entry name" value="E3 UBIQUITIN-PROTEIN LIGASE RNF213"/>
    <property type="match status" value="1"/>
</dbReference>
<dbReference type="OrthoDB" id="2423195at2759"/>
<name>A0A2U3XR78_LEPWE</name>
<dbReference type="GO" id="GO:0005730">
    <property type="term" value="C:nucleolus"/>
    <property type="evidence" value="ECO:0007669"/>
    <property type="project" value="TreeGrafter"/>
</dbReference>
<evidence type="ECO:0000313" key="1">
    <source>
        <dbReference type="Proteomes" id="UP000245341"/>
    </source>
</evidence>
<evidence type="ECO:0000313" key="2">
    <source>
        <dbReference type="RefSeq" id="XP_006733950.1"/>
    </source>
</evidence>
<dbReference type="GO" id="GO:0004842">
    <property type="term" value="F:ubiquitin-protein transferase activity"/>
    <property type="evidence" value="ECO:0007669"/>
    <property type="project" value="InterPro"/>
</dbReference>
<dbReference type="GO" id="GO:0016020">
    <property type="term" value="C:membrane"/>
    <property type="evidence" value="ECO:0007669"/>
    <property type="project" value="TreeGrafter"/>
</dbReference>
<sequence length="525" mass="60328">MQTLILPELEHLEKALLTVTTLISQDERISSNPVARIVYGDPTAFLHQLPQKSVVHCSKMWTCRRRVTVEYLQHVVEQKNAQEAVPILWKFLRKEAELRLVRFLPEILALQRDLVKRFQNVSEAEYQSIRSFMSSHHEDGLKHLLHRRVGIFLSTWNKLRRSLQTNGEVKLPEDYCAADLDMDADFEVMLPRRRGQGLCSTALVSYLISLHNEIVCTVEKFSSGGSSYSVDASEITDLHVISYEAERDLMPLILSNCQYQVEQDRETLQEFDLEKIQRQVTSRFLHGKPRLTLKGIPTLVYRRDWNYEHLFTDIRNKLPQKPLPNTAISAICGQLLSFSDACEALSVIEVTLGFLSTAGGDPNMSLNVYVQDVLHMGDQTALVLTVFSRCQLKHTIALWQLLSAHRSEQLLRLRKEPFRDISAQYKVGLSSENAKCLSAFLNQTDLDSFLLELHEMMILKLKSPQAKDIFKPEWTLRDTLASYMETKNSEILPELEFQFPEKILLCNCVPVWSLAAELKRGRQGR</sequence>
<dbReference type="STRING" id="9713.A0A2U3XR78"/>
<dbReference type="RefSeq" id="XP_006733950.1">
    <property type="nucleotide sequence ID" value="XM_006733887.2"/>
</dbReference>
<proteinExistence type="predicted"/>
<dbReference type="GO" id="GO:0005829">
    <property type="term" value="C:cytosol"/>
    <property type="evidence" value="ECO:0007669"/>
    <property type="project" value="TreeGrafter"/>
</dbReference>
<dbReference type="GO" id="GO:2000051">
    <property type="term" value="P:negative regulation of non-canonical Wnt signaling pathway"/>
    <property type="evidence" value="ECO:0007669"/>
    <property type="project" value="TreeGrafter"/>
</dbReference>
<dbReference type="Proteomes" id="UP000245341">
    <property type="component" value="Unplaced"/>
</dbReference>
<dbReference type="PANTHER" id="PTHR22605">
    <property type="entry name" value="RZ-TYPE DOMAIN-CONTAINING PROTEIN"/>
    <property type="match status" value="1"/>
</dbReference>
<accession>A0A2U3XR78</accession>
<dbReference type="KEGG" id="lww:102740678"/>
<reference evidence="2" key="1">
    <citation type="submission" date="2025-08" db="UniProtKB">
        <authorList>
            <consortium name="RefSeq"/>
        </authorList>
    </citation>
    <scope>IDENTIFICATION</scope>
    <source>
        <tissue evidence="2">Liver</tissue>
    </source>
</reference>
<organism evidence="1 2">
    <name type="scientific">Leptonychotes weddellii</name>
    <name type="common">Weddell seal</name>
    <name type="synonym">Otaria weddellii</name>
    <dbReference type="NCBI Taxonomy" id="9713"/>
    <lineage>
        <taxon>Eukaryota</taxon>
        <taxon>Metazoa</taxon>
        <taxon>Chordata</taxon>
        <taxon>Craniata</taxon>
        <taxon>Vertebrata</taxon>
        <taxon>Euteleostomi</taxon>
        <taxon>Mammalia</taxon>
        <taxon>Eutheria</taxon>
        <taxon>Laurasiatheria</taxon>
        <taxon>Carnivora</taxon>
        <taxon>Caniformia</taxon>
        <taxon>Pinnipedia</taxon>
        <taxon>Phocidae</taxon>
        <taxon>Monachinae</taxon>
        <taxon>Lobodontini</taxon>
        <taxon>Leptonychotes</taxon>
    </lineage>
</organism>
<dbReference type="GO" id="GO:0006511">
    <property type="term" value="P:ubiquitin-dependent protein catabolic process"/>
    <property type="evidence" value="ECO:0007669"/>
    <property type="project" value="TreeGrafter"/>
</dbReference>
<dbReference type="GO" id="GO:0002040">
    <property type="term" value="P:sprouting angiogenesis"/>
    <property type="evidence" value="ECO:0007669"/>
    <property type="project" value="TreeGrafter"/>
</dbReference>
<dbReference type="GO" id="GO:0016887">
    <property type="term" value="F:ATP hydrolysis activity"/>
    <property type="evidence" value="ECO:0007669"/>
    <property type="project" value="InterPro"/>
</dbReference>
<dbReference type="GeneID" id="102740678"/>